<protein>
    <submittedName>
        <fullName evidence="3">Uncharacterized protein</fullName>
    </submittedName>
</protein>
<dbReference type="CDD" id="cd00077">
    <property type="entry name" value="HDc"/>
    <property type="match status" value="1"/>
</dbReference>
<organism evidence="3">
    <name type="scientific">marine sediment metagenome</name>
    <dbReference type="NCBI Taxonomy" id="412755"/>
    <lineage>
        <taxon>unclassified sequences</taxon>
        <taxon>metagenomes</taxon>
        <taxon>ecological metagenomes</taxon>
    </lineage>
</organism>
<feature type="domain" description="HD-GYP" evidence="2">
    <location>
        <begin position="48"/>
        <end position="236"/>
    </location>
</feature>
<dbReference type="Pfam" id="PF13487">
    <property type="entry name" value="HD_5"/>
    <property type="match status" value="1"/>
</dbReference>
<dbReference type="PANTHER" id="PTHR43155:SF2">
    <property type="entry name" value="CYCLIC DI-GMP PHOSPHODIESTERASE PA4108"/>
    <property type="match status" value="1"/>
</dbReference>
<dbReference type="AlphaFoldDB" id="X0VG14"/>
<dbReference type="SMART" id="SM00471">
    <property type="entry name" value="HDc"/>
    <property type="match status" value="1"/>
</dbReference>
<dbReference type="PANTHER" id="PTHR43155">
    <property type="entry name" value="CYCLIC DI-GMP PHOSPHODIESTERASE PA4108-RELATED"/>
    <property type="match status" value="1"/>
</dbReference>
<dbReference type="InterPro" id="IPR003607">
    <property type="entry name" value="HD/PDEase_dom"/>
</dbReference>
<feature type="non-terminal residue" evidence="3">
    <location>
        <position position="1"/>
    </location>
</feature>
<proteinExistence type="predicted"/>
<comment type="caution">
    <text evidence="3">The sequence shown here is derived from an EMBL/GenBank/DDBJ whole genome shotgun (WGS) entry which is preliminary data.</text>
</comment>
<dbReference type="PROSITE" id="PS51832">
    <property type="entry name" value="HD_GYP"/>
    <property type="match status" value="1"/>
</dbReference>
<evidence type="ECO:0000313" key="3">
    <source>
        <dbReference type="EMBL" id="GAG10162.1"/>
    </source>
</evidence>
<dbReference type="InterPro" id="IPR006675">
    <property type="entry name" value="HDIG_dom"/>
</dbReference>
<dbReference type="InterPro" id="IPR006674">
    <property type="entry name" value="HD_domain"/>
</dbReference>
<evidence type="ECO:0000259" key="2">
    <source>
        <dbReference type="PROSITE" id="PS51832"/>
    </source>
</evidence>
<dbReference type="Gene3D" id="1.10.3210.10">
    <property type="entry name" value="Hypothetical protein af1432"/>
    <property type="match status" value="1"/>
</dbReference>
<feature type="domain" description="HD" evidence="1">
    <location>
        <begin position="70"/>
        <end position="192"/>
    </location>
</feature>
<dbReference type="SUPFAM" id="SSF109604">
    <property type="entry name" value="HD-domain/PDEase-like"/>
    <property type="match status" value="1"/>
</dbReference>
<dbReference type="InterPro" id="IPR037522">
    <property type="entry name" value="HD_GYP_dom"/>
</dbReference>
<accession>X0VG14</accession>
<evidence type="ECO:0000259" key="1">
    <source>
        <dbReference type="PROSITE" id="PS51831"/>
    </source>
</evidence>
<reference evidence="3" key="1">
    <citation type="journal article" date="2014" name="Front. Microbiol.">
        <title>High frequency of phylogenetically diverse reductive dehalogenase-homologous genes in deep subseafloor sedimentary metagenomes.</title>
        <authorList>
            <person name="Kawai M."/>
            <person name="Futagami T."/>
            <person name="Toyoda A."/>
            <person name="Takaki Y."/>
            <person name="Nishi S."/>
            <person name="Hori S."/>
            <person name="Arai W."/>
            <person name="Tsubouchi T."/>
            <person name="Morono Y."/>
            <person name="Uchiyama I."/>
            <person name="Ito T."/>
            <person name="Fujiyama A."/>
            <person name="Inagaki F."/>
            <person name="Takami H."/>
        </authorList>
    </citation>
    <scope>NUCLEOTIDE SEQUENCE</scope>
    <source>
        <strain evidence="3">Expedition CK06-06</strain>
    </source>
</reference>
<gene>
    <name evidence="3" type="ORF">S01H1_44783</name>
</gene>
<sequence>VAINKEKINQAILSVSIGFAVKQDASDDMTKVFKKAEDDMYRHKLSESSSMRSKTIDLIMNSLYIKSHREMLHSKRVSELCEAIAIKMNFKNDDINRLRIAGLMHDIGKIGIPDHLLNKMGKLDGNKRNEMERHSEVGYRILSSVNEFSEIADYVLEHHERWDGKGYPGGIKGKDISLQARIIAIADSYDAMTSDRTYWKRLRKKEARDEIRRCSGRQFDPEIVKIFIEKVLGKVW</sequence>
<dbReference type="NCBIfam" id="TIGR00277">
    <property type="entry name" value="HDIG"/>
    <property type="match status" value="1"/>
</dbReference>
<dbReference type="PROSITE" id="PS51831">
    <property type="entry name" value="HD"/>
    <property type="match status" value="1"/>
</dbReference>
<name>X0VG14_9ZZZZ</name>
<dbReference type="EMBL" id="BARS01028581">
    <property type="protein sequence ID" value="GAG10162.1"/>
    <property type="molecule type" value="Genomic_DNA"/>
</dbReference>